<keyword evidence="3" id="KW-1185">Reference proteome</keyword>
<dbReference type="RefSeq" id="WP_169202710.1">
    <property type="nucleotide sequence ID" value="NZ_CP059467.1"/>
</dbReference>
<dbReference type="EMBL" id="WTVP01000028">
    <property type="protein sequence ID" value="NMG16112.1"/>
    <property type="molecule type" value="Genomic_DNA"/>
</dbReference>
<comment type="caution">
    <text evidence="2">The sequence shown here is derived from an EMBL/GenBank/DDBJ whole genome shotgun (WGS) entry which is preliminary data.</text>
</comment>
<feature type="transmembrane region" description="Helical" evidence="1">
    <location>
        <begin position="22"/>
        <end position="45"/>
    </location>
</feature>
<feature type="transmembrane region" description="Helical" evidence="1">
    <location>
        <begin position="57"/>
        <end position="77"/>
    </location>
</feature>
<keyword evidence="1" id="KW-0472">Membrane</keyword>
<gene>
    <name evidence="2" type="ORF">GPA24_11270</name>
</gene>
<organism evidence="2 3">
    <name type="scientific">Aromatoleum bremense</name>
    <dbReference type="NCBI Taxonomy" id="76115"/>
    <lineage>
        <taxon>Bacteria</taxon>
        <taxon>Pseudomonadati</taxon>
        <taxon>Pseudomonadota</taxon>
        <taxon>Betaproteobacteria</taxon>
        <taxon>Rhodocyclales</taxon>
        <taxon>Rhodocyclaceae</taxon>
        <taxon>Aromatoleum</taxon>
    </lineage>
</organism>
<dbReference type="Proteomes" id="UP000633943">
    <property type="component" value="Unassembled WGS sequence"/>
</dbReference>
<accession>A0ABX1NX98</accession>
<name>A0ABX1NX98_9RHOO</name>
<feature type="transmembrane region" description="Helical" evidence="1">
    <location>
        <begin position="270"/>
        <end position="294"/>
    </location>
</feature>
<evidence type="ECO:0008006" key="4">
    <source>
        <dbReference type="Google" id="ProtNLM"/>
    </source>
</evidence>
<feature type="transmembrane region" description="Helical" evidence="1">
    <location>
        <begin position="131"/>
        <end position="161"/>
    </location>
</feature>
<evidence type="ECO:0000256" key="1">
    <source>
        <dbReference type="SAM" id="Phobius"/>
    </source>
</evidence>
<sequence>MSTLPPQPLPHRLPLARQHPRLFRLWVGAMIAAWAVVFAVVLRLINTVDFGPVGLPATVATRFAVETVVFTALAYAAIRSLPLGRKPGLRATTALGLWVALVVLSDCLSRLEYGVLETMLATLREAMGPVAIVLAMLAYMLALALPFVPGVEIGLMIIMLFGAPGAMAVYAATIAGLGLAFAAGRLIPARIFVRLLQRVGVAVPDEPLDAAVRRLVAGGSAGAGRWVRVVARLLAYRYLTLAVAFNLPGNSVLGGGGGIALLCGASRQFAWHWFVLTVVVATAPVPLLVVAGGLDVRDLVHLHDFVQDMIGRLVAAWW</sequence>
<keyword evidence="1" id="KW-0812">Transmembrane</keyword>
<protein>
    <recommendedName>
        <fullName evidence="4">TVP38/TMEM64 family membrane protein</fullName>
    </recommendedName>
</protein>
<feature type="transmembrane region" description="Helical" evidence="1">
    <location>
        <begin position="168"/>
        <end position="187"/>
    </location>
</feature>
<evidence type="ECO:0000313" key="3">
    <source>
        <dbReference type="Proteomes" id="UP000633943"/>
    </source>
</evidence>
<reference evidence="2 3" key="1">
    <citation type="submission" date="2019-12" db="EMBL/GenBank/DDBJ databases">
        <title>Comparative genomics gives insights into the taxonomy of the Azoarcus-Aromatoleum group and reveals separate origins of nif in the plant-associated Azoarcus and non-plant-associated Aromatoleum sub-groups.</title>
        <authorList>
            <person name="Lafos M."/>
            <person name="Maluk M."/>
            <person name="Batista M."/>
            <person name="Junghare M."/>
            <person name="Carmona M."/>
            <person name="Faoro H."/>
            <person name="Cruz L.M."/>
            <person name="Battistoni F."/>
            <person name="De Souza E."/>
            <person name="Pedrosa F."/>
            <person name="Chen W.-M."/>
            <person name="Poole P.S."/>
            <person name="Dixon R.A."/>
            <person name="James E.K."/>
        </authorList>
    </citation>
    <scope>NUCLEOTIDE SEQUENCE [LARGE SCALE GENOMIC DNA]</scope>
    <source>
        <strain evidence="2 3">PbN1</strain>
    </source>
</reference>
<evidence type="ECO:0000313" key="2">
    <source>
        <dbReference type="EMBL" id="NMG16112.1"/>
    </source>
</evidence>
<feature type="transmembrane region" description="Helical" evidence="1">
    <location>
        <begin position="238"/>
        <end position="263"/>
    </location>
</feature>
<proteinExistence type="predicted"/>
<keyword evidence="1" id="KW-1133">Transmembrane helix</keyword>